<dbReference type="PROSITE" id="PS51198">
    <property type="entry name" value="UVRD_HELICASE_ATP_BIND"/>
    <property type="match status" value="1"/>
</dbReference>
<keyword evidence="7" id="KW-0413">Isomerase</keyword>
<dbReference type="GO" id="GO:0003677">
    <property type="term" value="F:DNA binding"/>
    <property type="evidence" value="ECO:0007669"/>
    <property type="project" value="UniProtKB-KW"/>
</dbReference>
<dbReference type="GO" id="GO:0016887">
    <property type="term" value="F:ATP hydrolysis activity"/>
    <property type="evidence" value="ECO:0007669"/>
    <property type="project" value="RHEA"/>
</dbReference>
<comment type="catalytic activity">
    <reaction evidence="10">
        <text>ATP + H2O = ADP + phosphate + H(+)</text>
        <dbReference type="Rhea" id="RHEA:13065"/>
        <dbReference type="ChEBI" id="CHEBI:15377"/>
        <dbReference type="ChEBI" id="CHEBI:15378"/>
        <dbReference type="ChEBI" id="CHEBI:30616"/>
        <dbReference type="ChEBI" id="CHEBI:43474"/>
        <dbReference type="ChEBI" id="CHEBI:456216"/>
        <dbReference type="EC" id="5.6.2.4"/>
    </reaction>
</comment>
<dbReference type="Gene3D" id="3.40.50.300">
    <property type="entry name" value="P-loop containing nucleotide triphosphate hydrolases"/>
    <property type="match status" value="2"/>
</dbReference>
<dbReference type="PANTHER" id="PTHR11070:SF2">
    <property type="entry name" value="ATP-DEPENDENT DNA HELICASE SRS2"/>
    <property type="match status" value="1"/>
</dbReference>
<dbReference type="GO" id="GO:0000725">
    <property type="term" value="P:recombinational repair"/>
    <property type="evidence" value="ECO:0007669"/>
    <property type="project" value="TreeGrafter"/>
</dbReference>
<dbReference type="InterPro" id="IPR000212">
    <property type="entry name" value="DNA_helicase_UvrD/REP"/>
</dbReference>
<dbReference type="InterPro" id="IPR027417">
    <property type="entry name" value="P-loop_NTPase"/>
</dbReference>
<feature type="binding site" evidence="11">
    <location>
        <begin position="167"/>
        <end position="174"/>
    </location>
    <ligand>
        <name>ATP</name>
        <dbReference type="ChEBI" id="CHEBI:30616"/>
    </ligand>
</feature>
<dbReference type="InterPro" id="IPR014017">
    <property type="entry name" value="DNA_helicase_UvrD-like_C"/>
</dbReference>
<feature type="domain" description="UvrD-like helicase ATP-binding" evidence="12">
    <location>
        <begin position="146"/>
        <end position="422"/>
    </location>
</feature>
<dbReference type="CDD" id="cd17932">
    <property type="entry name" value="DEXQc_UvrD"/>
    <property type="match status" value="1"/>
</dbReference>
<evidence type="ECO:0000256" key="4">
    <source>
        <dbReference type="ARBA" id="ARBA00022806"/>
    </source>
</evidence>
<dbReference type="Gene3D" id="1.10.486.10">
    <property type="entry name" value="PCRA, domain 4"/>
    <property type="match status" value="1"/>
</dbReference>
<keyword evidence="2 11" id="KW-0547">Nucleotide-binding</keyword>
<evidence type="ECO:0000256" key="8">
    <source>
        <dbReference type="ARBA" id="ARBA00034617"/>
    </source>
</evidence>
<organism evidence="14 15">
    <name type="scientific">Shouchella clausii</name>
    <name type="common">Alkalihalobacillus clausii</name>
    <dbReference type="NCBI Taxonomy" id="79880"/>
    <lineage>
        <taxon>Bacteria</taxon>
        <taxon>Bacillati</taxon>
        <taxon>Bacillota</taxon>
        <taxon>Bacilli</taxon>
        <taxon>Bacillales</taxon>
        <taxon>Bacillaceae</taxon>
        <taxon>Shouchella</taxon>
    </lineage>
</organism>
<dbReference type="InterPro" id="IPR013986">
    <property type="entry name" value="DExx_box_DNA_helicase_dom_sf"/>
</dbReference>
<dbReference type="GO" id="GO:0043138">
    <property type="term" value="F:3'-5' DNA helicase activity"/>
    <property type="evidence" value="ECO:0007669"/>
    <property type="project" value="UniProtKB-EC"/>
</dbReference>
<dbReference type="Pfam" id="PF00580">
    <property type="entry name" value="UvrD-helicase"/>
    <property type="match status" value="1"/>
</dbReference>
<dbReference type="EMBL" id="NPCC01000008">
    <property type="protein sequence ID" value="PAE89572.1"/>
    <property type="molecule type" value="Genomic_DNA"/>
</dbReference>
<keyword evidence="5 11" id="KW-0067">ATP-binding</keyword>
<comment type="similarity">
    <text evidence="1">Belongs to the helicase family. UvrD subfamily.</text>
</comment>
<name>A0A268P1G2_SHOCL</name>
<proteinExistence type="inferred from homology"/>
<feature type="domain" description="UvrD-like helicase C-terminal" evidence="13">
    <location>
        <begin position="423"/>
        <end position="690"/>
    </location>
</feature>
<dbReference type="CDD" id="cd18807">
    <property type="entry name" value="SF1_C_UvrD"/>
    <property type="match status" value="1"/>
</dbReference>
<evidence type="ECO:0000313" key="14">
    <source>
        <dbReference type="EMBL" id="PAE89572.1"/>
    </source>
</evidence>
<evidence type="ECO:0000259" key="13">
    <source>
        <dbReference type="PROSITE" id="PS51217"/>
    </source>
</evidence>
<evidence type="ECO:0000256" key="6">
    <source>
        <dbReference type="ARBA" id="ARBA00023125"/>
    </source>
</evidence>
<evidence type="ECO:0000313" key="15">
    <source>
        <dbReference type="Proteomes" id="UP000216207"/>
    </source>
</evidence>
<evidence type="ECO:0000256" key="9">
    <source>
        <dbReference type="ARBA" id="ARBA00034808"/>
    </source>
</evidence>
<dbReference type="Gene3D" id="1.10.10.160">
    <property type="match status" value="1"/>
</dbReference>
<keyword evidence="3 11" id="KW-0378">Hydrolase</keyword>
<evidence type="ECO:0000256" key="10">
    <source>
        <dbReference type="ARBA" id="ARBA00048988"/>
    </source>
</evidence>
<dbReference type="AlphaFoldDB" id="A0A268P1G2"/>
<reference evidence="14 15" key="1">
    <citation type="submission" date="2017-07" db="EMBL/GenBank/DDBJ databases">
        <title>Isolation and whole genome analysis of endospore-forming bacteria from heroin.</title>
        <authorList>
            <person name="Kalinowski J."/>
            <person name="Ahrens B."/>
            <person name="Al-Dilaimi A."/>
            <person name="Winkler A."/>
            <person name="Wibberg D."/>
            <person name="Schleenbecker U."/>
            <person name="Ruckert C."/>
            <person name="Wolfel R."/>
            <person name="Grass G."/>
        </authorList>
    </citation>
    <scope>NUCLEOTIDE SEQUENCE [LARGE SCALE GENOMIC DNA]</scope>
    <source>
        <strain evidence="14 15">7539</strain>
    </source>
</reference>
<dbReference type="PANTHER" id="PTHR11070">
    <property type="entry name" value="UVRD / RECB / PCRA DNA HELICASE FAMILY MEMBER"/>
    <property type="match status" value="1"/>
</dbReference>
<evidence type="ECO:0000256" key="2">
    <source>
        <dbReference type="ARBA" id="ARBA00022741"/>
    </source>
</evidence>
<dbReference type="SUPFAM" id="SSF52540">
    <property type="entry name" value="P-loop containing nucleoside triphosphate hydrolases"/>
    <property type="match status" value="1"/>
</dbReference>
<protein>
    <recommendedName>
        <fullName evidence="9">DNA 3'-5' helicase</fullName>
        <ecNumber evidence="9">5.6.2.4</ecNumber>
    </recommendedName>
</protein>
<dbReference type="GO" id="GO:0033202">
    <property type="term" value="C:DNA helicase complex"/>
    <property type="evidence" value="ECO:0007669"/>
    <property type="project" value="TreeGrafter"/>
</dbReference>
<sequence length="769" mass="87950">MHPKGVSMNTALYLNEPLYLPELDRGKWHTFYRLSKKGLLHCIHCGAPLSMSFSIHQKPSFIHPPSGDNRCREQVEAFEQARQAESQTAATTAHGFRLPQRRAVLNTTPAWKAPLVLSNVAPFTVPASAKQMAMEGYREQLTKAGLTLDDAQWKAVKHIDGPLLLLAGAGCGKTRVLTARAAYMISEANIHPNKMALVTFTAKAAQEMRERMTEYPGIEPTFAQSLLIRTFHSLFYTMLVHADPNKWHGSKLIKSGQELLKTQGRALGLDESEFPYDQAATQISWWKNHMIAPKHVETTDTFEEKAALLYEHYEKALRETGRFDFDDMQLGCLYVLQENNRLLQRYQERFAYLLIDEFQDINPVQFEIVKLLAMPQRNICVVGDDDQSIYRFRGSDPRFIRSFTAHYPEAKTIHLVENYRSSHPIIASANRVIAENRTRLEKTLVAQHTSDQLPYLFFPYNEEEEATMIVEEIKRLIGKGICPSEIAVLYRTSTSARALVDRLVDTTLPFSLEQGFACFYERPFVRRALSFLRIGRNEESPYVMAELLKALFIKQEHLDQLLHIQKTERCSLLEAIPFLTELPAFQAKKLKTLPADCRRMQKMNPSEALAFAEARLGLNETIKKQGQEGNKFEKGSDDFNQLKVAATQFETVESFLIHIDHVIAKQQECQTFQTRHPKSIQLLTIHRSKGLEFSHVFIVGAVEGSLPHDYALDAWREGDDGPLQEERRLMYVAMTRAKKELAISVPVHYRGKRAHPTRFVRSLMNRSQN</sequence>
<dbReference type="InterPro" id="IPR014016">
    <property type="entry name" value="UvrD-like_ATP-bd"/>
</dbReference>
<comment type="caution">
    <text evidence="14">The sequence shown here is derived from an EMBL/GenBank/DDBJ whole genome shotgun (WGS) entry which is preliminary data.</text>
</comment>
<accession>A0A268P1G2</accession>
<evidence type="ECO:0000256" key="5">
    <source>
        <dbReference type="ARBA" id="ARBA00022840"/>
    </source>
</evidence>
<keyword evidence="4 11" id="KW-0347">Helicase</keyword>
<dbReference type="Pfam" id="PF13361">
    <property type="entry name" value="UvrD_C"/>
    <property type="match status" value="1"/>
</dbReference>
<evidence type="ECO:0000256" key="11">
    <source>
        <dbReference type="PROSITE-ProRule" id="PRU00560"/>
    </source>
</evidence>
<keyword evidence="6" id="KW-0238">DNA-binding</keyword>
<dbReference type="EC" id="5.6.2.4" evidence="9"/>
<dbReference type="PROSITE" id="PS51217">
    <property type="entry name" value="UVRD_HELICASE_CTER"/>
    <property type="match status" value="1"/>
</dbReference>
<dbReference type="GO" id="GO:0005829">
    <property type="term" value="C:cytosol"/>
    <property type="evidence" value="ECO:0007669"/>
    <property type="project" value="TreeGrafter"/>
</dbReference>
<comment type="catalytic activity">
    <reaction evidence="8">
        <text>Couples ATP hydrolysis with the unwinding of duplex DNA by translocating in the 3'-5' direction.</text>
        <dbReference type="EC" id="5.6.2.4"/>
    </reaction>
</comment>
<evidence type="ECO:0000256" key="3">
    <source>
        <dbReference type="ARBA" id="ARBA00022801"/>
    </source>
</evidence>
<evidence type="ECO:0000256" key="1">
    <source>
        <dbReference type="ARBA" id="ARBA00009922"/>
    </source>
</evidence>
<gene>
    <name evidence="14" type="ORF">CHH72_08000</name>
</gene>
<dbReference type="GO" id="GO:0005524">
    <property type="term" value="F:ATP binding"/>
    <property type="evidence" value="ECO:0007669"/>
    <property type="project" value="UniProtKB-UniRule"/>
</dbReference>
<dbReference type="Proteomes" id="UP000216207">
    <property type="component" value="Unassembled WGS sequence"/>
</dbReference>
<evidence type="ECO:0000256" key="7">
    <source>
        <dbReference type="ARBA" id="ARBA00023235"/>
    </source>
</evidence>
<evidence type="ECO:0000259" key="12">
    <source>
        <dbReference type="PROSITE" id="PS51198"/>
    </source>
</evidence>